<accession>A0A8E2DHM3</accession>
<dbReference type="Proteomes" id="UP000250043">
    <property type="component" value="Unassembled WGS sequence"/>
</dbReference>
<protein>
    <submittedName>
        <fullName evidence="1">Uncharacterized protein</fullName>
    </submittedName>
</protein>
<organism evidence="1 2">
    <name type="scientific">Obba rivulosa</name>
    <dbReference type="NCBI Taxonomy" id="1052685"/>
    <lineage>
        <taxon>Eukaryota</taxon>
        <taxon>Fungi</taxon>
        <taxon>Dikarya</taxon>
        <taxon>Basidiomycota</taxon>
        <taxon>Agaricomycotina</taxon>
        <taxon>Agaricomycetes</taxon>
        <taxon>Polyporales</taxon>
        <taxon>Gelatoporiaceae</taxon>
        <taxon>Obba</taxon>
    </lineage>
</organism>
<dbReference type="AlphaFoldDB" id="A0A8E2DHM3"/>
<keyword evidence="2" id="KW-1185">Reference proteome</keyword>
<name>A0A8E2DHM3_9APHY</name>
<reference evidence="1 2" key="1">
    <citation type="submission" date="2016-07" db="EMBL/GenBank/DDBJ databases">
        <title>Draft genome of the white-rot fungus Obba rivulosa 3A-2.</title>
        <authorList>
            <consortium name="DOE Joint Genome Institute"/>
            <person name="Miettinen O."/>
            <person name="Riley R."/>
            <person name="Acob R."/>
            <person name="Barry K."/>
            <person name="Cullen D."/>
            <person name="De Vries R."/>
            <person name="Hainaut M."/>
            <person name="Hatakka A."/>
            <person name="Henrissat B."/>
            <person name="Hilden K."/>
            <person name="Kuo R."/>
            <person name="Labutti K."/>
            <person name="Lipzen A."/>
            <person name="Makela M.R."/>
            <person name="Sandor L."/>
            <person name="Spatafora J.W."/>
            <person name="Grigoriev I.V."/>
            <person name="Hibbett D.S."/>
        </authorList>
    </citation>
    <scope>NUCLEOTIDE SEQUENCE [LARGE SCALE GENOMIC DNA]</scope>
    <source>
        <strain evidence="1 2">3A-2</strain>
    </source>
</reference>
<dbReference type="OrthoDB" id="5599163at2759"/>
<evidence type="ECO:0000313" key="1">
    <source>
        <dbReference type="EMBL" id="OCH85989.1"/>
    </source>
</evidence>
<dbReference type="EMBL" id="KV722551">
    <property type="protein sequence ID" value="OCH85989.1"/>
    <property type="molecule type" value="Genomic_DNA"/>
</dbReference>
<evidence type="ECO:0000313" key="2">
    <source>
        <dbReference type="Proteomes" id="UP000250043"/>
    </source>
</evidence>
<gene>
    <name evidence="1" type="ORF">OBBRIDRAFT_814832</name>
</gene>
<sequence>MIWKVPPQVLEAYKTIDMNVRPISGVFSEEAQFVSSLRLTRIRLATINVNPNDFHWPEEVKLFHYILRLNNHTLAFSEKEKGTLQKDYFSPYIILVEPHVLWAEQNIPISLDIKEKVIQLLKQKIDAGQNSTYSQCIYR</sequence>
<proteinExistence type="predicted"/>